<dbReference type="Gene3D" id="3.90.228.10">
    <property type="match status" value="1"/>
</dbReference>
<dbReference type="RefSeq" id="XP_002732883.1">
    <property type="nucleotide sequence ID" value="XM_002732837.1"/>
</dbReference>
<dbReference type="InterPro" id="IPR002589">
    <property type="entry name" value="Macro_dom"/>
</dbReference>
<dbReference type="Gene3D" id="3.30.720.50">
    <property type="match status" value="1"/>
</dbReference>
<gene>
    <name evidence="12" type="primary">LOC100368873</name>
</gene>
<dbReference type="CDD" id="cd12547">
    <property type="entry name" value="RRM1_2_PAR10"/>
    <property type="match status" value="2"/>
</dbReference>
<keyword evidence="11" id="KW-1185">Reference proteome</keyword>
<evidence type="ECO:0000256" key="4">
    <source>
        <dbReference type="ARBA" id="ARBA00023027"/>
    </source>
</evidence>
<feature type="region of interest" description="Disordered" evidence="7">
    <location>
        <begin position="1627"/>
        <end position="1648"/>
    </location>
</feature>
<dbReference type="InterPro" id="IPR034464">
    <property type="entry name" value="PAR10_RRM1_2"/>
</dbReference>
<name>A0ABM0GLZ7_SACKO</name>
<dbReference type="PANTHER" id="PTHR14453:SF67">
    <property type="entry name" value="POLY [ADP-RIBOSE] POLYMERASE"/>
    <property type="match status" value="1"/>
</dbReference>
<keyword evidence="3 6" id="KW-0808">Transferase</keyword>
<protein>
    <recommendedName>
        <fullName evidence="6">Poly [ADP-ribose] polymerase</fullName>
        <shortName evidence="6">PARP</shortName>
        <ecNumber evidence="6">2.4.2.-</ecNumber>
    </recommendedName>
</protein>
<dbReference type="SUPFAM" id="SSF56399">
    <property type="entry name" value="ADP-ribosylation"/>
    <property type="match status" value="1"/>
</dbReference>
<evidence type="ECO:0000256" key="2">
    <source>
        <dbReference type="ARBA" id="ARBA00022676"/>
    </source>
</evidence>
<dbReference type="PROSITE" id="PS51154">
    <property type="entry name" value="MACRO"/>
    <property type="match status" value="3"/>
</dbReference>
<keyword evidence="4 6" id="KW-0520">NAD</keyword>
<comment type="subcellular location">
    <subcellularLocation>
        <location evidence="1">Nucleus</location>
    </subcellularLocation>
</comment>
<evidence type="ECO:0000256" key="5">
    <source>
        <dbReference type="ARBA" id="ARBA00023242"/>
    </source>
</evidence>
<keyword evidence="5" id="KW-0539">Nucleus</keyword>
<dbReference type="CDD" id="cd01439">
    <property type="entry name" value="TCCD_inducible_PARP_like"/>
    <property type="match status" value="1"/>
</dbReference>
<feature type="domain" description="Macro" evidence="10">
    <location>
        <begin position="948"/>
        <end position="1116"/>
    </location>
</feature>
<feature type="compositionally biased region" description="Polar residues" evidence="7">
    <location>
        <begin position="1637"/>
        <end position="1648"/>
    </location>
</feature>
<evidence type="ECO:0000256" key="6">
    <source>
        <dbReference type="RuleBase" id="RU362114"/>
    </source>
</evidence>
<dbReference type="Gene3D" id="3.30.70.330">
    <property type="match status" value="2"/>
</dbReference>
<feature type="domain" description="PARP catalytic" evidence="9">
    <location>
        <begin position="1480"/>
        <end position="1676"/>
    </location>
</feature>
<feature type="domain" description="WWE" evidence="8">
    <location>
        <begin position="1388"/>
        <end position="1465"/>
    </location>
</feature>
<sequence length="1676" mass="188305">MASAGTNSVLYIYGASENTDQETIENYFENKRRSGGGEISKIERIGNKYRISYEDDSVIPTVLGRTHIINGAKLTVKQSADEENECTRLLVESIPPNTSYDALLYFMESVTGDIGVDRMYYKANNGKALVMFEENIDFDTTEMNTRKKSINQRKVKISPTGVTDCVLVTGLPSNITSDTLELYFENKRKSGGGDVDHVTIKGTSALVYFSDPTVVDSVLKHDQCICRTNITVYPFYDVLGTLELDDNNDSDDGKNVDTPYHPTFKTDRPIPPLVYSNQALKIPVNKHIMKFIISHDKYPTEVRNNLQNVSDIMWQISQAECHIKSQNKLQDQTTYEQWRYINEKKFSEFVAEFDMKIIRINRHFWFEIRNSCFDMEEKMNSGDVVIQMDFSSTNHKVIIAGLRCYVSDAQYQINKHVQELQHKLEKEANTVTDHIACVNEGKFELFQRFAFNSMKQQFDSDPIISLDTANKRIIMKGDKVSINVAKVTIMEFLNKIDCNIVEVSAVILEMLEDKNAFDHFVQLMQKNKLKAAINFDGDSVTISGMTSGEIKTVKKMLDDAFIENEIVIKSNSRFLEGDKYKQFATSLQQEYMVKQKCEGKILRVVGVKDHVIPVCQKLEQFIERNVKMKCVFSTEPAVLSYMIKYQPHRQIAESLREHHVSILSQENKIIIQGTSQGLKLAHEKLTELSTSIKRMAKCATFTKKGECKLFFYDNGEVLLKPIGEEKECVYSVATEGALTKATVLKPPGVPSSSPPGSNDLLTLERTSVKIVTGSIADKKADYIVLPCSSDLNLRTGVAKAVFEKAGTVLQYECKKVKQVKDGDIAVINPGKFPCKQIILAVVGVWDSGTGESRLRAVISKCLNAASKCVSIAIPAIGTGYMGFPKDEVAFIFFDEVIKFSKNHPGCNLQEITFVVYDKNTTDAFFKRLRDHQKLFALRSTYGKTSVAASLSNQRIVGHISVEIEQGDLTKENCDAILHPVSSNLSFGIIGQTIVKDGGKSVADQYSRYKSGLKSGPITTDAGKLRCAKIIHFICPNSQGLKYAIESCLAEADNKGLTSVSLPAVGTGGFGISATDSACAIIGAISGFKPTTLTSIRIVIFQTAMLRTYITELNRFPSASGATGNAMNVSALNEFTIDNKVIISVHHGDIIECSSHAIVNTVANDGDGGNLSCQKILHTVTPNLNNMKRSVIDLLQLAENNQVTSIALPAMGTGYFKIPPNAAARNMTDAVLDFVKLNNPQSIREIRFIVFEKSMVPSFLTELKLKLDATTTYKDEALDIGQWGPFPHKENILKVNAAVVKVHVYAGSDKDVEIGLKSVIDFVDKQMKYDVYKQDSLTDYNYHRLKKIQDKAECLCLDIHIDKQLSTISMEGLKRDIQAFRDELDNMKKVSDIEKLCGAQVKWYYIDSRNCDHQFDDMESTLIETALNEKKTSVYIPNEFEPQYHVDLQAEQCTNIQTAETWKIKRESSTGIAFPKHWTEMPKDLRVDKPHLVPLSSSTQEYKDVETRFRNSTAKKLKSVDNIQRIQNRQLYEQYSIKKRTFEDKNKLIQNEWTLYHGTRADSVISIAHDGFNRSYAGDAAGTWYGKGCYFAINSEYSMQDRYSPKDSNGQKWMFEARVLVGEYTQGSKELRAPPPKGSNQADRYDSVTDNVNNPQAFTVFYDYQAYPDYIITFTVA</sequence>
<evidence type="ECO:0000259" key="8">
    <source>
        <dbReference type="PROSITE" id="PS50918"/>
    </source>
</evidence>
<dbReference type="Gene3D" id="3.40.220.10">
    <property type="entry name" value="Leucine Aminopeptidase, subunit E, domain 1"/>
    <property type="match status" value="3"/>
</dbReference>
<dbReference type="SUPFAM" id="SSF52949">
    <property type="entry name" value="Macro domain-like"/>
    <property type="match status" value="3"/>
</dbReference>
<dbReference type="Pfam" id="PF23085">
    <property type="entry name" value="RRM_PARP14_3"/>
    <property type="match status" value="3"/>
</dbReference>
<dbReference type="SMART" id="SM00506">
    <property type="entry name" value="A1pp"/>
    <property type="match status" value="3"/>
</dbReference>
<dbReference type="Pfam" id="PF00644">
    <property type="entry name" value="PARP"/>
    <property type="match status" value="1"/>
</dbReference>
<evidence type="ECO:0000256" key="3">
    <source>
        <dbReference type="ARBA" id="ARBA00022679"/>
    </source>
</evidence>
<dbReference type="SMART" id="SM00360">
    <property type="entry name" value="RRM"/>
    <property type="match status" value="3"/>
</dbReference>
<organism evidence="11 12">
    <name type="scientific">Saccoglossus kowalevskii</name>
    <name type="common">Acorn worm</name>
    <dbReference type="NCBI Taxonomy" id="10224"/>
    <lineage>
        <taxon>Eukaryota</taxon>
        <taxon>Metazoa</taxon>
        <taxon>Hemichordata</taxon>
        <taxon>Enteropneusta</taxon>
        <taxon>Harrimaniidae</taxon>
        <taxon>Saccoglossus</taxon>
    </lineage>
</organism>
<dbReference type="InterPro" id="IPR004170">
    <property type="entry name" value="WWE_dom"/>
</dbReference>
<dbReference type="EC" id="2.4.2.-" evidence="6"/>
<evidence type="ECO:0000256" key="7">
    <source>
        <dbReference type="SAM" id="MobiDB-lite"/>
    </source>
</evidence>
<dbReference type="InterPro" id="IPR012677">
    <property type="entry name" value="Nucleotide-bd_a/b_plait_sf"/>
</dbReference>
<dbReference type="InterPro" id="IPR037197">
    <property type="entry name" value="WWE_dom_sf"/>
</dbReference>
<dbReference type="InterPro" id="IPR043472">
    <property type="entry name" value="Macro_dom-like"/>
</dbReference>
<dbReference type="InterPro" id="IPR012317">
    <property type="entry name" value="Poly(ADP-ribose)pol_cat_dom"/>
</dbReference>
<evidence type="ECO:0000259" key="10">
    <source>
        <dbReference type="PROSITE" id="PS51154"/>
    </source>
</evidence>
<feature type="domain" description="Macro" evidence="10">
    <location>
        <begin position="1113"/>
        <end position="1266"/>
    </location>
</feature>
<dbReference type="PANTHER" id="PTHR14453">
    <property type="entry name" value="PARP/ZINC FINGER CCCH TYPE DOMAIN CONTAINING PROTEIN"/>
    <property type="match status" value="1"/>
</dbReference>
<evidence type="ECO:0000256" key="1">
    <source>
        <dbReference type="ARBA" id="ARBA00004123"/>
    </source>
</evidence>
<keyword evidence="2 6" id="KW-0328">Glycosyltransferase</keyword>
<reference evidence="12" key="1">
    <citation type="submission" date="2025-08" db="UniProtKB">
        <authorList>
            <consortium name="RefSeq"/>
        </authorList>
    </citation>
    <scope>IDENTIFICATION</scope>
    <source>
        <tissue evidence="12">Testes</tissue>
    </source>
</reference>
<accession>A0ABM0GLZ7</accession>
<evidence type="ECO:0000259" key="9">
    <source>
        <dbReference type="PROSITE" id="PS51059"/>
    </source>
</evidence>
<dbReference type="PROSITE" id="PS50918">
    <property type="entry name" value="WWE"/>
    <property type="match status" value="1"/>
</dbReference>
<dbReference type="InterPro" id="IPR000504">
    <property type="entry name" value="RRM_dom"/>
</dbReference>
<dbReference type="Pfam" id="PF01661">
    <property type="entry name" value="Macro"/>
    <property type="match status" value="3"/>
</dbReference>
<evidence type="ECO:0000313" key="12">
    <source>
        <dbReference type="RefSeq" id="XP_002732883.1"/>
    </source>
</evidence>
<dbReference type="GeneID" id="100368873"/>
<dbReference type="SUPFAM" id="SSF117839">
    <property type="entry name" value="WWE domain"/>
    <property type="match status" value="1"/>
</dbReference>
<proteinExistence type="predicted"/>
<evidence type="ECO:0000313" key="11">
    <source>
        <dbReference type="Proteomes" id="UP000694865"/>
    </source>
</evidence>
<dbReference type="PROSITE" id="PS51059">
    <property type="entry name" value="PARP_CATALYTIC"/>
    <property type="match status" value="1"/>
</dbReference>
<dbReference type="Pfam" id="PF02825">
    <property type="entry name" value="WWE"/>
    <property type="match status" value="1"/>
</dbReference>
<feature type="domain" description="Macro" evidence="10">
    <location>
        <begin position="755"/>
        <end position="932"/>
    </location>
</feature>
<dbReference type="Proteomes" id="UP000694865">
    <property type="component" value="Unplaced"/>
</dbReference>
<dbReference type="InterPro" id="IPR052056">
    <property type="entry name" value="Mono-ARTD/PARP"/>
</dbReference>